<dbReference type="RefSeq" id="WP_267151742.1">
    <property type="nucleotide sequence ID" value="NZ_JAPMLT010000004.1"/>
</dbReference>
<protein>
    <recommendedName>
        <fullName evidence="1">DUF7674 domain-containing protein</fullName>
    </recommendedName>
</protein>
<dbReference type="Pfam" id="PF24722">
    <property type="entry name" value="DUF7674"/>
    <property type="match status" value="1"/>
</dbReference>
<reference evidence="2 3" key="1">
    <citation type="submission" date="2022-11" db="EMBL/GenBank/DDBJ databases">
        <title>Study of microbial diversity in lake waters.</title>
        <authorList>
            <person name="Zhang J."/>
        </authorList>
    </citation>
    <scope>NUCLEOTIDE SEQUENCE [LARGE SCALE GENOMIC DNA]</scope>
    <source>
        <strain evidence="2 3">DT12</strain>
    </source>
</reference>
<sequence>MMEQENLIPELLKCLPKLKPLYEEELEWMEEVLPHYIFGSVVTPYTVDSLKNNIEESKELFRFFNEMAVGDEYVQNVLVVSLLEPLITERDIIDQAKLLMSETTKQLCEEMERAYGYL</sequence>
<gene>
    <name evidence="2" type="ORF">OS242_11045</name>
</gene>
<feature type="domain" description="DUF7674" evidence="1">
    <location>
        <begin position="9"/>
        <end position="113"/>
    </location>
</feature>
<evidence type="ECO:0000259" key="1">
    <source>
        <dbReference type="Pfam" id="PF24722"/>
    </source>
</evidence>
<accession>A0ABT3X0Q9</accession>
<organism evidence="2 3">
    <name type="scientific">Tumebacillus lacus</name>
    <dbReference type="NCBI Taxonomy" id="2995335"/>
    <lineage>
        <taxon>Bacteria</taxon>
        <taxon>Bacillati</taxon>
        <taxon>Bacillota</taxon>
        <taxon>Bacilli</taxon>
        <taxon>Bacillales</taxon>
        <taxon>Alicyclobacillaceae</taxon>
        <taxon>Tumebacillus</taxon>
    </lineage>
</organism>
<name>A0ABT3X0Q9_9BACL</name>
<dbReference type="EMBL" id="JAPMLT010000004">
    <property type="protein sequence ID" value="MCX7570498.1"/>
    <property type="molecule type" value="Genomic_DNA"/>
</dbReference>
<dbReference type="Proteomes" id="UP001208017">
    <property type="component" value="Unassembled WGS sequence"/>
</dbReference>
<evidence type="ECO:0000313" key="3">
    <source>
        <dbReference type="Proteomes" id="UP001208017"/>
    </source>
</evidence>
<dbReference type="InterPro" id="IPR056091">
    <property type="entry name" value="DUF7674"/>
</dbReference>
<keyword evidence="3" id="KW-1185">Reference proteome</keyword>
<proteinExistence type="predicted"/>
<comment type="caution">
    <text evidence="2">The sequence shown here is derived from an EMBL/GenBank/DDBJ whole genome shotgun (WGS) entry which is preliminary data.</text>
</comment>
<evidence type="ECO:0000313" key="2">
    <source>
        <dbReference type="EMBL" id="MCX7570498.1"/>
    </source>
</evidence>